<dbReference type="PANTHER" id="PTHR33376:SF7">
    <property type="entry name" value="C4-DICARBOXYLATE-BINDING PROTEIN DCTB"/>
    <property type="match status" value="1"/>
</dbReference>
<evidence type="ECO:0000256" key="3">
    <source>
        <dbReference type="ARBA" id="ARBA00022448"/>
    </source>
</evidence>
<evidence type="ECO:0000313" key="7">
    <source>
        <dbReference type="Proteomes" id="UP000095039"/>
    </source>
</evidence>
<dbReference type="AlphaFoldDB" id="A0A1E5C440"/>
<dbReference type="GO" id="GO:0055085">
    <property type="term" value="P:transmembrane transport"/>
    <property type="evidence" value="ECO:0007669"/>
    <property type="project" value="InterPro"/>
</dbReference>
<dbReference type="CDD" id="cd19979">
    <property type="entry name" value="PBP1_ABC_ligand_binding-like"/>
    <property type="match status" value="1"/>
</dbReference>
<keyword evidence="3" id="KW-0813">Transport</keyword>
<feature type="domain" description="Leucine-binding protein" evidence="5">
    <location>
        <begin position="350"/>
        <end position="669"/>
    </location>
</feature>
<proteinExistence type="inferred from homology"/>
<dbReference type="Gene3D" id="3.40.50.2300">
    <property type="match status" value="2"/>
</dbReference>
<gene>
    <name evidence="6" type="ORF">A1OK_12750</name>
</gene>
<dbReference type="InterPro" id="IPR018389">
    <property type="entry name" value="DctP_fam"/>
</dbReference>
<keyword evidence="4" id="KW-0732">Signal</keyword>
<dbReference type="EMBL" id="AJWN02000073">
    <property type="protein sequence ID" value="OEE59952.1"/>
    <property type="molecule type" value="Genomic_DNA"/>
</dbReference>
<comment type="caution">
    <text evidence="6">The sequence shown here is derived from an EMBL/GenBank/DDBJ whole genome shotgun (WGS) entry which is preliminary data.</text>
</comment>
<reference evidence="6 7" key="1">
    <citation type="journal article" date="2012" name="Science">
        <title>Ecological populations of bacteria act as socially cohesive units of antibiotic production and resistance.</title>
        <authorList>
            <person name="Cordero O.X."/>
            <person name="Wildschutte H."/>
            <person name="Kirkup B."/>
            <person name="Proehl S."/>
            <person name="Ngo L."/>
            <person name="Hussain F."/>
            <person name="Le Roux F."/>
            <person name="Mincer T."/>
            <person name="Polz M.F."/>
        </authorList>
    </citation>
    <scope>NUCLEOTIDE SEQUENCE [LARGE SCALE GENOMIC DNA]</scope>
    <source>
        <strain evidence="6 7">FF-454</strain>
    </source>
</reference>
<keyword evidence="7" id="KW-1185">Reference proteome</keyword>
<dbReference type="InterPro" id="IPR038404">
    <property type="entry name" value="TRAP_DctP_sf"/>
</dbReference>
<keyword evidence="6" id="KW-0675">Receptor</keyword>
<dbReference type="InterPro" id="IPR028081">
    <property type="entry name" value="Leu-bd"/>
</dbReference>
<dbReference type="NCBIfam" id="NF037995">
    <property type="entry name" value="TRAP_S1"/>
    <property type="match status" value="1"/>
</dbReference>
<evidence type="ECO:0000259" key="5">
    <source>
        <dbReference type="Pfam" id="PF13458"/>
    </source>
</evidence>
<sequence>MKHTLLFGVFVMLLIGCDRQPDSQVVNPEQDAESFVLKLALANATGSTEHKAAKFFASSLESATQGNVTVELVSTSSRLSEREVIAQVQQNKLDIIITPASKLSHLVPEMQILDIPFLFEDNAAVQRAYESSAARTLLSALDEQDLKGLAFWKGGFKQLITTAPLSSLSDFKNRRFRIMESLVLREQFEHWGSTTVPIASNHVADAFAKKAIDGAEGTFVNIAKLGVDNLQITKTNHGYLSLVMMMSPSSFDSLPSIYQDALLEAVKATTQHQYSLADQEGENAYSAVNRKWTITQASPHLIGKMKDVSKTILERNRMIFGTALVEQVLQTSQNWKAPHPDALLVALDADLTNLSALSGLAIRRGIELALDEINAQGGLLGKEVKLVARDNSMVPSRGIDNIKTFAKLPNLIAVFSGISSPVALAELDLLHQHDMLMLVPWAAATPIVDNGHDPNFVFRVSVRDEYAAEFLLDGALDVSPNIGLMLVNNGWGRSNYEGLTNAMAERDLPPAHLEWFDWGEKDISSKTTRLIERGAEVIIYVGNPVEGQKFLAALATHPTPPVVISHWGITGSEFAQQAARELERIDLRVLQTFSFIDNDSPIATSLAKRYHQQYNTLSATDIFAPSGTAHAYDLMHLLAQATRKAGSSDMTKIRQEMKKLDQHKGVMKRYQSPFLSGQQDALTPEDYIFSFYKNGMLHPIRSTN</sequence>
<dbReference type="PANTHER" id="PTHR33376">
    <property type="match status" value="1"/>
</dbReference>
<dbReference type="SUPFAM" id="SSF53822">
    <property type="entry name" value="Periplasmic binding protein-like I"/>
    <property type="match status" value="1"/>
</dbReference>
<name>A0A1E5C440_9GAMM</name>
<comment type="similarity">
    <text evidence="1">Belongs to the bacterial solute-binding protein 7 family.</text>
</comment>
<evidence type="ECO:0000256" key="1">
    <source>
        <dbReference type="ARBA" id="ARBA00009023"/>
    </source>
</evidence>
<dbReference type="Proteomes" id="UP000095039">
    <property type="component" value="Unassembled WGS sequence"/>
</dbReference>
<dbReference type="RefSeq" id="WP_016959760.1">
    <property type="nucleotide sequence ID" value="NZ_AJWN02000073.1"/>
</dbReference>
<protein>
    <submittedName>
        <fullName evidence="6">Ligand-binding receptor</fullName>
    </submittedName>
</protein>
<dbReference type="Pfam" id="PF03480">
    <property type="entry name" value="DctP"/>
    <property type="match status" value="1"/>
</dbReference>
<comment type="similarity">
    <text evidence="2">Belongs to the leucine-binding protein family.</text>
</comment>
<dbReference type="Pfam" id="PF13458">
    <property type="entry name" value="Peripla_BP_6"/>
    <property type="match status" value="1"/>
</dbReference>
<evidence type="ECO:0000256" key="4">
    <source>
        <dbReference type="ARBA" id="ARBA00022729"/>
    </source>
</evidence>
<organism evidence="6 7">
    <name type="scientific">Enterovibrio norvegicus FF-454</name>
    <dbReference type="NCBI Taxonomy" id="1185651"/>
    <lineage>
        <taxon>Bacteria</taxon>
        <taxon>Pseudomonadati</taxon>
        <taxon>Pseudomonadota</taxon>
        <taxon>Gammaproteobacteria</taxon>
        <taxon>Vibrionales</taxon>
        <taxon>Vibrionaceae</taxon>
        <taxon>Enterovibrio</taxon>
    </lineage>
</organism>
<dbReference type="PROSITE" id="PS51257">
    <property type="entry name" value="PROKAR_LIPOPROTEIN"/>
    <property type="match status" value="1"/>
</dbReference>
<dbReference type="Gene3D" id="3.40.190.170">
    <property type="entry name" value="Bacterial extracellular solute-binding protein, family 7"/>
    <property type="match status" value="1"/>
</dbReference>
<accession>A0A1E5C440</accession>
<evidence type="ECO:0000313" key="6">
    <source>
        <dbReference type="EMBL" id="OEE59952.1"/>
    </source>
</evidence>
<dbReference type="InterPro" id="IPR028082">
    <property type="entry name" value="Peripla_BP_I"/>
</dbReference>
<evidence type="ECO:0000256" key="2">
    <source>
        <dbReference type="ARBA" id="ARBA00010062"/>
    </source>
</evidence>